<sequence length="273" mass="30234">MPVIEEIDDIDDIDNLEMDLAELDANLKTPVAPKLVPTVVRSQDQEAQAFGSSLAAADSSNVNNSEYGFVNGSTGQVEKSHALTKEELEEIKEFQMLYPCYFDARRSQSEGRRAPLDVCVENPLAKTIADAARSLGIPSIFEGSKTHPQDFGNPGRVRVLVKENHKPFVSGIQNKRVLMKRIGEYLKNHPTTLASVKELPYGPDFENVEPTKIPLLKGAAMNDIVPLHSPFLTKHPMTKSLYDAPAPLPPSQQVSAPEKQVKPPKNKFRVVRR</sequence>
<feature type="region of interest" description="Disordered" evidence="5">
    <location>
        <begin position="238"/>
        <end position="273"/>
    </location>
</feature>
<evidence type="ECO:0000256" key="2">
    <source>
        <dbReference type="ARBA" id="ARBA00022490"/>
    </source>
</evidence>
<accession>A0A0A8L3J5</accession>
<evidence type="ECO:0000313" key="7">
    <source>
        <dbReference type="Proteomes" id="UP000031516"/>
    </source>
</evidence>
<dbReference type="InterPro" id="IPR036521">
    <property type="entry name" value="SRP19-like_sf"/>
</dbReference>
<organism evidence="6 7">
    <name type="scientific">Kluyveromyces dobzhanskii CBS 2104</name>
    <dbReference type="NCBI Taxonomy" id="1427455"/>
    <lineage>
        <taxon>Eukaryota</taxon>
        <taxon>Fungi</taxon>
        <taxon>Dikarya</taxon>
        <taxon>Ascomycota</taxon>
        <taxon>Saccharomycotina</taxon>
        <taxon>Saccharomycetes</taxon>
        <taxon>Saccharomycetales</taxon>
        <taxon>Saccharomycetaceae</taxon>
        <taxon>Kluyveromyces</taxon>
    </lineage>
</organism>
<keyword evidence="4" id="KW-0687">Ribonucleoprotein</keyword>
<dbReference type="AlphaFoldDB" id="A0A0A8L3J5"/>
<evidence type="ECO:0000256" key="1">
    <source>
        <dbReference type="ARBA" id="ARBA00004496"/>
    </source>
</evidence>
<dbReference type="EMBL" id="CCBQ010000025">
    <property type="protein sequence ID" value="CDO93476.1"/>
    <property type="molecule type" value="Genomic_DNA"/>
</dbReference>
<dbReference type="InterPro" id="IPR002778">
    <property type="entry name" value="Signal_recog_particle_SRP19"/>
</dbReference>
<dbReference type="PANTHER" id="PTHR17453">
    <property type="entry name" value="SIGNAL RECOGNITION PARTICLE 19 KD PROTEIN"/>
    <property type="match status" value="1"/>
</dbReference>
<evidence type="ECO:0000313" key="6">
    <source>
        <dbReference type="EMBL" id="CDO93476.1"/>
    </source>
</evidence>
<comment type="caution">
    <text evidence="6">The sequence shown here is derived from an EMBL/GenBank/DDBJ whole genome shotgun (WGS) entry which is preliminary data.</text>
</comment>
<dbReference type="SUPFAM" id="SSF69695">
    <property type="entry name" value="SRP19"/>
    <property type="match status" value="1"/>
</dbReference>
<dbReference type="PANTHER" id="PTHR17453:SF0">
    <property type="entry name" value="SIGNAL RECOGNITION PARTICLE 19 KDA PROTEIN"/>
    <property type="match status" value="1"/>
</dbReference>
<dbReference type="GO" id="GO:0008312">
    <property type="term" value="F:7S RNA binding"/>
    <property type="evidence" value="ECO:0007669"/>
    <property type="project" value="InterPro"/>
</dbReference>
<evidence type="ECO:0000256" key="5">
    <source>
        <dbReference type="SAM" id="MobiDB-lite"/>
    </source>
</evidence>
<name>A0A0A8L3J5_9SACH</name>
<dbReference type="GO" id="GO:0005786">
    <property type="term" value="C:signal recognition particle, endoplasmic reticulum targeting"/>
    <property type="evidence" value="ECO:0007669"/>
    <property type="project" value="UniProtKB-KW"/>
</dbReference>
<dbReference type="OrthoDB" id="2190947at2759"/>
<proteinExistence type="predicted"/>
<evidence type="ECO:0000256" key="3">
    <source>
        <dbReference type="ARBA" id="ARBA00023135"/>
    </source>
</evidence>
<comment type="subcellular location">
    <subcellularLocation>
        <location evidence="1">Cytoplasm</location>
    </subcellularLocation>
</comment>
<keyword evidence="2" id="KW-0963">Cytoplasm</keyword>
<evidence type="ECO:0000256" key="4">
    <source>
        <dbReference type="ARBA" id="ARBA00023274"/>
    </source>
</evidence>
<dbReference type="Gene3D" id="3.30.56.30">
    <property type="entry name" value="Signal recognition particle, SRP19-like subunit"/>
    <property type="match status" value="1"/>
</dbReference>
<keyword evidence="3" id="KW-0733">Signal recognition particle</keyword>
<gene>
    <name evidence="6" type="ORF">KLDO_g1773</name>
</gene>
<dbReference type="FunFam" id="3.30.56.30:FF:000003">
    <property type="entry name" value="Signal recognition particle SEC65 subunit"/>
    <property type="match status" value="1"/>
</dbReference>
<protein>
    <submittedName>
        <fullName evidence="6">WGS project CCBQ000000000 data, contig 00098</fullName>
    </submittedName>
</protein>
<feature type="compositionally biased region" description="Basic residues" evidence="5">
    <location>
        <begin position="262"/>
        <end position="273"/>
    </location>
</feature>
<dbReference type="Pfam" id="PF01922">
    <property type="entry name" value="SRP19"/>
    <property type="match status" value="1"/>
</dbReference>
<keyword evidence="7" id="KW-1185">Reference proteome</keyword>
<dbReference type="Proteomes" id="UP000031516">
    <property type="component" value="Unassembled WGS sequence"/>
</dbReference>
<reference evidence="6 7" key="1">
    <citation type="submission" date="2014-03" db="EMBL/GenBank/DDBJ databases">
        <title>The genome of Kluyveromyces dobzhanskii.</title>
        <authorList>
            <person name="Nystedt B."/>
            <person name="Astrom S."/>
        </authorList>
    </citation>
    <scope>NUCLEOTIDE SEQUENCE [LARGE SCALE GENOMIC DNA]</scope>
    <source>
        <strain evidence="6 7">CBS 2104</strain>
    </source>
</reference>
<dbReference type="GO" id="GO:0006617">
    <property type="term" value="P:SRP-dependent cotranslational protein targeting to membrane, signal sequence recognition"/>
    <property type="evidence" value="ECO:0007669"/>
    <property type="project" value="TreeGrafter"/>
</dbReference>